<dbReference type="InterPro" id="IPR029787">
    <property type="entry name" value="Nucleotide_cyclase"/>
</dbReference>
<dbReference type="PANTHER" id="PTHR45138">
    <property type="entry name" value="REGULATORY COMPONENTS OF SENSORY TRANSDUCTION SYSTEM"/>
    <property type="match status" value="1"/>
</dbReference>
<comment type="catalytic activity">
    <reaction evidence="2">
        <text>2 GTP = 3',3'-c-di-GMP + 2 diphosphate</text>
        <dbReference type="Rhea" id="RHEA:24898"/>
        <dbReference type="ChEBI" id="CHEBI:33019"/>
        <dbReference type="ChEBI" id="CHEBI:37565"/>
        <dbReference type="ChEBI" id="CHEBI:58805"/>
        <dbReference type="EC" id="2.7.7.65"/>
    </reaction>
</comment>
<accession>A0A932A7S0</accession>
<sequence>MATKKPPGRGTELEILNAIVRIATLDLELRPMLQRITDALAQKFGWEFVACVTVDRDRKRFTCEAVTTTQNTDIDVGYSRELGSGVVGEVASLARPILLDDVLTAKNYVETMPGTRSELCVPVLHRGELVAILNLESTRPREFHDQLPLVQTIADQIAGAIHSARLFQQAQHANRALAEANRRLEELSRTDGLTGVANRRQFEDVYEREWRRAQRAKGPIALLMIDIDEFKKYNDRYGHQGGDDCLKKVAETLKAALTRASDMVARYGGEEFVVVLPGSDQQQGIATAERLRQRVEALAMPHEAATSGNKKVTISVGVASYHPDEKDRGETLLSAADQALYGAKHGGRNRTCAAVFNSVAR</sequence>
<dbReference type="SMART" id="SM00065">
    <property type="entry name" value="GAF"/>
    <property type="match status" value="1"/>
</dbReference>
<dbReference type="AlphaFoldDB" id="A0A932A7S0"/>
<proteinExistence type="predicted"/>
<dbReference type="FunFam" id="3.30.70.270:FF:000001">
    <property type="entry name" value="Diguanylate cyclase domain protein"/>
    <property type="match status" value="1"/>
</dbReference>
<dbReference type="Pfam" id="PF13185">
    <property type="entry name" value="GAF_2"/>
    <property type="match status" value="1"/>
</dbReference>
<dbReference type="SUPFAM" id="SSF55073">
    <property type="entry name" value="Nucleotide cyclase"/>
    <property type="match status" value="1"/>
</dbReference>
<dbReference type="GO" id="GO:1902201">
    <property type="term" value="P:negative regulation of bacterial-type flagellum-dependent cell motility"/>
    <property type="evidence" value="ECO:0007669"/>
    <property type="project" value="TreeGrafter"/>
</dbReference>
<dbReference type="InterPro" id="IPR043128">
    <property type="entry name" value="Rev_trsase/Diguanyl_cyclase"/>
</dbReference>
<dbReference type="InterPro" id="IPR050469">
    <property type="entry name" value="Diguanylate_Cyclase"/>
</dbReference>
<comment type="caution">
    <text evidence="5">The sequence shown here is derived from an EMBL/GenBank/DDBJ whole genome shotgun (WGS) entry which is preliminary data.</text>
</comment>
<dbReference type="GO" id="GO:0005886">
    <property type="term" value="C:plasma membrane"/>
    <property type="evidence" value="ECO:0007669"/>
    <property type="project" value="TreeGrafter"/>
</dbReference>
<dbReference type="PROSITE" id="PS50887">
    <property type="entry name" value="GGDEF"/>
    <property type="match status" value="1"/>
</dbReference>
<name>A0A932A7S0_9BACT</name>
<dbReference type="Gene3D" id="3.30.70.270">
    <property type="match status" value="1"/>
</dbReference>
<dbReference type="Gene3D" id="3.30.450.40">
    <property type="match status" value="1"/>
</dbReference>
<dbReference type="InterPro" id="IPR003018">
    <property type="entry name" value="GAF"/>
</dbReference>
<dbReference type="InterPro" id="IPR000160">
    <property type="entry name" value="GGDEF_dom"/>
</dbReference>
<feature type="coiled-coil region" evidence="3">
    <location>
        <begin position="163"/>
        <end position="190"/>
    </location>
</feature>
<dbReference type="EC" id="2.7.7.65" evidence="1"/>
<protein>
    <recommendedName>
        <fullName evidence="1">diguanylate cyclase</fullName>
        <ecNumber evidence="1">2.7.7.65</ecNumber>
    </recommendedName>
</protein>
<feature type="domain" description="GGDEF" evidence="4">
    <location>
        <begin position="218"/>
        <end position="356"/>
    </location>
</feature>
<organism evidence="5 6">
    <name type="scientific">Candidatus Korobacter versatilis</name>
    <dbReference type="NCBI Taxonomy" id="658062"/>
    <lineage>
        <taxon>Bacteria</taxon>
        <taxon>Pseudomonadati</taxon>
        <taxon>Acidobacteriota</taxon>
        <taxon>Terriglobia</taxon>
        <taxon>Terriglobales</taxon>
        <taxon>Candidatus Korobacteraceae</taxon>
        <taxon>Candidatus Korobacter</taxon>
    </lineage>
</organism>
<keyword evidence="3" id="KW-0175">Coiled coil</keyword>
<dbReference type="Proteomes" id="UP000779809">
    <property type="component" value="Unassembled WGS sequence"/>
</dbReference>
<dbReference type="PANTHER" id="PTHR45138:SF9">
    <property type="entry name" value="DIGUANYLATE CYCLASE DGCM-RELATED"/>
    <property type="match status" value="1"/>
</dbReference>
<dbReference type="SMART" id="SM00267">
    <property type="entry name" value="GGDEF"/>
    <property type="match status" value="1"/>
</dbReference>
<dbReference type="SUPFAM" id="SSF55781">
    <property type="entry name" value="GAF domain-like"/>
    <property type="match status" value="1"/>
</dbReference>
<dbReference type="GO" id="GO:0052621">
    <property type="term" value="F:diguanylate cyclase activity"/>
    <property type="evidence" value="ECO:0007669"/>
    <property type="project" value="UniProtKB-EC"/>
</dbReference>
<evidence type="ECO:0000313" key="5">
    <source>
        <dbReference type="EMBL" id="MBI2677718.1"/>
    </source>
</evidence>
<gene>
    <name evidence="5" type="ORF">HYX28_02945</name>
</gene>
<dbReference type="InterPro" id="IPR029016">
    <property type="entry name" value="GAF-like_dom_sf"/>
</dbReference>
<dbReference type="Pfam" id="PF00990">
    <property type="entry name" value="GGDEF"/>
    <property type="match status" value="1"/>
</dbReference>
<dbReference type="EMBL" id="JACPNR010000004">
    <property type="protein sequence ID" value="MBI2677718.1"/>
    <property type="molecule type" value="Genomic_DNA"/>
</dbReference>
<evidence type="ECO:0000256" key="2">
    <source>
        <dbReference type="ARBA" id="ARBA00034247"/>
    </source>
</evidence>
<reference evidence="5" key="1">
    <citation type="submission" date="2020-07" db="EMBL/GenBank/DDBJ databases">
        <title>Huge and variable diversity of episymbiotic CPR bacteria and DPANN archaea in groundwater ecosystems.</title>
        <authorList>
            <person name="He C.Y."/>
            <person name="Keren R."/>
            <person name="Whittaker M."/>
            <person name="Farag I.F."/>
            <person name="Doudna J."/>
            <person name="Cate J.H.D."/>
            <person name="Banfield J.F."/>
        </authorList>
    </citation>
    <scope>NUCLEOTIDE SEQUENCE</scope>
    <source>
        <strain evidence="5">NC_groundwater_580_Pr5_B-0.1um_64_19</strain>
    </source>
</reference>
<dbReference type="CDD" id="cd01949">
    <property type="entry name" value="GGDEF"/>
    <property type="match status" value="1"/>
</dbReference>
<evidence type="ECO:0000256" key="1">
    <source>
        <dbReference type="ARBA" id="ARBA00012528"/>
    </source>
</evidence>
<evidence type="ECO:0000256" key="3">
    <source>
        <dbReference type="SAM" id="Coils"/>
    </source>
</evidence>
<evidence type="ECO:0000259" key="4">
    <source>
        <dbReference type="PROSITE" id="PS50887"/>
    </source>
</evidence>
<dbReference type="NCBIfam" id="TIGR00254">
    <property type="entry name" value="GGDEF"/>
    <property type="match status" value="1"/>
</dbReference>
<evidence type="ECO:0000313" key="6">
    <source>
        <dbReference type="Proteomes" id="UP000779809"/>
    </source>
</evidence>
<dbReference type="GO" id="GO:0043709">
    <property type="term" value="P:cell adhesion involved in single-species biofilm formation"/>
    <property type="evidence" value="ECO:0007669"/>
    <property type="project" value="TreeGrafter"/>
</dbReference>